<dbReference type="SMR" id="F4JF59"/>
<dbReference type="SMART" id="SM00360">
    <property type="entry name" value="RRM"/>
    <property type="match status" value="1"/>
</dbReference>
<dbReference type="GO" id="GO:0005685">
    <property type="term" value="C:U1 snRNP"/>
    <property type="evidence" value="ECO:0000318"/>
    <property type="project" value="GO_Central"/>
</dbReference>
<dbReference type="InterPro" id="IPR051183">
    <property type="entry name" value="U1_U11-U12_snRNP_70-35kDa"/>
</dbReference>
<dbReference type="RefSeq" id="NP_190453.4">
    <property type="nucleotide sequence ID" value="NM_114743.5"/>
</dbReference>
<feature type="coiled-coil region" evidence="4">
    <location>
        <begin position="151"/>
        <end position="178"/>
    </location>
</feature>
<dbReference type="GO" id="GO:0000398">
    <property type="term" value="P:mRNA splicing, via spliceosome"/>
    <property type="evidence" value="ECO:0000318"/>
    <property type="project" value="GO_Central"/>
</dbReference>
<evidence type="ECO:0000313" key="7">
    <source>
        <dbReference type="EMBL" id="AEE78462.1"/>
    </source>
</evidence>
<dbReference type="GO" id="GO:0003729">
    <property type="term" value="F:mRNA binding"/>
    <property type="evidence" value="ECO:0000318"/>
    <property type="project" value="GO_Central"/>
</dbReference>
<keyword evidence="3" id="KW-0694">RNA-binding</keyword>
<evidence type="ECO:0000256" key="1">
    <source>
        <dbReference type="ARBA" id="ARBA00004123"/>
    </source>
</evidence>
<gene>
    <name evidence="6 7" type="ordered locus">At3g48840</name>
</gene>
<dbReference type="AlphaFoldDB" id="F4JF59"/>
<feature type="domain" description="RRM" evidence="5">
    <location>
        <begin position="40"/>
        <end position="118"/>
    </location>
</feature>
<dbReference type="Araport" id="AT3G48840"/>
<reference evidence="7 8" key="1">
    <citation type="journal article" date="2000" name="Nature">
        <title>Sequence and analysis of chromosome 3 of the plant Arabidopsis thaliana.</title>
        <authorList>
            <consortium name="European Union Chromosome 3 Arabidopsis Sequencing Consortium"/>
            <consortium name="Institute for Genomic Research"/>
            <consortium name="Kazusa DNA Research Institute"/>
            <person name="Salanoubat M."/>
            <person name="Lemcke K."/>
            <person name="Rieger M."/>
            <person name="Ansorge W."/>
            <person name="Unseld M."/>
            <person name="Fartmann B."/>
            <person name="Valle G."/>
            <person name="Blocker H."/>
            <person name="Perez-Alonso M."/>
            <person name="Obermaier B."/>
            <person name="Delseny M."/>
            <person name="Boutry M."/>
            <person name="Grivell L.A."/>
            <person name="Mache R."/>
            <person name="Puigdomenech P."/>
            <person name="De Simone V."/>
            <person name="Choisne N."/>
            <person name="Artiguenave F."/>
            <person name="Robert C."/>
            <person name="Brottier P."/>
            <person name="Wincker P."/>
            <person name="Cattolico L."/>
            <person name="Weissenbach J."/>
            <person name="Saurin W."/>
            <person name="Quetier F."/>
            <person name="Schafer M."/>
            <person name="Muller-Auer S."/>
            <person name="Gabel C."/>
            <person name="Fuchs M."/>
            <person name="Benes V."/>
            <person name="Wurmbach E."/>
            <person name="Drzonek H."/>
            <person name="Erfle H."/>
            <person name="Jordan N."/>
            <person name="Bangert S."/>
            <person name="Wiedelmann R."/>
            <person name="Kranz H."/>
            <person name="Voss H."/>
            <person name="Holland R."/>
            <person name="Brandt P."/>
            <person name="Nyakatura G."/>
            <person name="Vezzi A."/>
            <person name="D'Angelo M."/>
            <person name="Pallavicini A."/>
            <person name="Toppo S."/>
            <person name="Simionati B."/>
            <person name="Conrad A."/>
            <person name="Hornischer K."/>
            <person name="Kauer G."/>
            <person name="Lohnert T.H."/>
            <person name="Nordsiek G."/>
            <person name="Reichelt J."/>
            <person name="Scharfe M."/>
            <person name="Schon O."/>
            <person name="Bargues M."/>
            <person name="Terol J."/>
            <person name="Climent J."/>
            <person name="Navarro P."/>
            <person name="Collado C."/>
            <person name="Perez-Perez A."/>
            <person name="Ottenwalder B."/>
            <person name="Duchemin D."/>
            <person name="Cooke R."/>
            <person name="Laudie M."/>
            <person name="Berger-Llauro C."/>
            <person name="Purnelle B."/>
            <person name="Masuy D."/>
            <person name="de Haan M."/>
            <person name="Maarse A.C."/>
            <person name="Alcaraz J.P."/>
            <person name="Cottet A."/>
            <person name="Casacuberta E."/>
            <person name="Monfort A."/>
            <person name="Argiriou A."/>
            <person name="flores M."/>
            <person name="Liguori R."/>
            <person name="Vitale D."/>
            <person name="Mannhaupt G."/>
            <person name="Haase D."/>
            <person name="Schoof H."/>
            <person name="Rudd S."/>
            <person name="Zaccaria P."/>
            <person name="Mewes H.W."/>
            <person name="Mayer K.F."/>
            <person name="Kaul S."/>
            <person name="Town C.D."/>
            <person name="Koo H.L."/>
            <person name="Tallon L.J."/>
            <person name="Jenkins J."/>
            <person name="Rooney T."/>
            <person name="Rizzo M."/>
            <person name="Walts A."/>
            <person name="Utterback T."/>
            <person name="Fujii C.Y."/>
            <person name="Shea T.P."/>
            <person name="Creasy T.H."/>
            <person name="Haas B."/>
            <person name="Maiti R."/>
            <person name="Wu D."/>
            <person name="Peterson J."/>
            <person name="Van Aken S."/>
            <person name="Pai G."/>
            <person name="Militscher J."/>
            <person name="Sellers P."/>
            <person name="Gill J.E."/>
            <person name="Feldblyum T.V."/>
            <person name="Preuss D."/>
            <person name="Lin X."/>
            <person name="Nierman W.C."/>
            <person name="Salzberg S.L."/>
            <person name="White O."/>
            <person name="Venter J.C."/>
            <person name="Fraser C.M."/>
            <person name="Kaneko T."/>
            <person name="Nakamura Y."/>
            <person name="Sato S."/>
            <person name="Kato T."/>
            <person name="Asamizu E."/>
            <person name="Sasamoto S."/>
            <person name="Kimura T."/>
            <person name="Idesawa K."/>
            <person name="Kawashima K."/>
            <person name="Kishida Y."/>
            <person name="Kiyokawa C."/>
            <person name="Kohara M."/>
            <person name="Matsumoto M."/>
            <person name="Matsuno A."/>
            <person name="Muraki A."/>
            <person name="Nakayama S."/>
            <person name="Nakazaki N."/>
            <person name="Shinpo S."/>
            <person name="Takeuchi C."/>
            <person name="Wada T."/>
            <person name="Watanabe A."/>
            <person name="Yamada M."/>
            <person name="Yasuda M."/>
            <person name="Tabata S."/>
        </authorList>
    </citation>
    <scope>NUCLEOTIDE SEQUENCE [LARGE SCALE GENOMIC DNA]</scope>
    <source>
        <strain evidence="8">cv. Columbia</strain>
    </source>
</reference>
<dbReference type="HOGENOM" id="CLU_1436270_0_0_1"/>
<dbReference type="Gene3D" id="3.30.70.330">
    <property type="match status" value="1"/>
</dbReference>
<dbReference type="InterPro" id="IPR012677">
    <property type="entry name" value="Nucleotide-bd_a/b_plait_sf"/>
</dbReference>
<dbReference type="FunCoup" id="F4JF59">
    <property type="interactions" value="386"/>
</dbReference>
<dbReference type="EMBL" id="CP002686">
    <property type="protein sequence ID" value="AEE78462.1"/>
    <property type="molecule type" value="Genomic_DNA"/>
</dbReference>
<organism evidence="7 8">
    <name type="scientific">Arabidopsis thaliana</name>
    <name type="common">Mouse-ear cress</name>
    <dbReference type="NCBI Taxonomy" id="3702"/>
    <lineage>
        <taxon>Eukaryota</taxon>
        <taxon>Viridiplantae</taxon>
        <taxon>Streptophyta</taxon>
        <taxon>Embryophyta</taxon>
        <taxon>Tracheophyta</taxon>
        <taxon>Spermatophyta</taxon>
        <taxon>Magnoliopsida</taxon>
        <taxon>eudicotyledons</taxon>
        <taxon>Gunneridae</taxon>
        <taxon>Pentapetalae</taxon>
        <taxon>rosids</taxon>
        <taxon>malvids</taxon>
        <taxon>Brassicales</taxon>
        <taxon>Brassicaceae</taxon>
        <taxon>Camelineae</taxon>
        <taxon>Arabidopsis</taxon>
    </lineage>
</organism>
<dbReference type="SUPFAM" id="SSF54928">
    <property type="entry name" value="RNA-binding domain, RBD"/>
    <property type="match status" value="1"/>
</dbReference>
<dbReference type="PANTHER" id="PTHR13952:SF21">
    <property type="entry name" value="POLYNUCLEOTIDE ADENYLYLTRANSFERASE DOMAIN_RNA RECOGNITION MOTIF PROTEIN-RELATED"/>
    <property type="match status" value="1"/>
</dbReference>
<evidence type="ECO:0000313" key="8">
    <source>
        <dbReference type="Proteomes" id="UP000006548"/>
    </source>
</evidence>
<evidence type="ECO:0000256" key="3">
    <source>
        <dbReference type="PROSITE-ProRule" id="PRU00176"/>
    </source>
</evidence>
<dbReference type="InterPro" id="IPR035979">
    <property type="entry name" value="RBD_domain_sf"/>
</dbReference>
<dbReference type="OMA" id="CRYEEDY"/>
<dbReference type="CDD" id="cd00590">
    <property type="entry name" value="RRM_SF"/>
    <property type="match status" value="1"/>
</dbReference>
<evidence type="ECO:0000256" key="4">
    <source>
        <dbReference type="SAM" id="Coils"/>
    </source>
</evidence>
<evidence type="ECO:0000259" key="5">
    <source>
        <dbReference type="PROSITE" id="PS50102"/>
    </source>
</evidence>
<reference evidence="8" key="2">
    <citation type="journal article" date="2017" name="Plant J.">
        <title>Araport11: a complete reannotation of the Arabidopsis thaliana reference genome.</title>
        <authorList>
            <person name="Cheng C.Y."/>
            <person name="Krishnakumar V."/>
            <person name="Chan A.P."/>
            <person name="Thibaud-Nissen F."/>
            <person name="Schobel S."/>
            <person name="Town C.D."/>
        </authorList>
    </citation>
    <scope>GENOME REANNOTATION</scope>
    <source>
        <strain evidence="8">cv. Columbia</strain>
    </source>
</reference>
<dbReference type="PANTHER" id="PTHR13952">
    <property type="entry name" value="U1 SMALL NUCLEAR RIBONUCLEOPROTEIN 70 KD"/>
    <property type="match status" value="1"/>
</dbReference>
<proteinExistence type="predicted"/>
<keyword evidence="2" id="KW-0539">Nucleus</keyword>
<dbReference type="TAIR" id="AT3G48840"/>
<dbReference type="InterPro" id="IPR000504">
    <property type="entry name" value="RRM_dom"/>
</dbReference>
<dbReference type="PaxDb" id="3702-AT3G48840.1"/>
<keyword evidence="8" id="KW-1185">Reference proteome</keyword>
<evidence type="ECO:0000256" key="2">
    <source>
        <dbReference type="ARBA" id="ARBA00023242"/>
    </source>
</evidence>
<dbReference type="eggNOG" id="KOG0123">
    <property type="taxonomic scope" value="Eukaryota"/>
</dbReference>
<keyword evidence="4" id="KW-0175">Coiled coil</keyword>
<dbReference type="GeneID" id="824045"/>
<dbReference type="PROSITE" id="PS50102">
    <property type="entry name" value="RRM"/>
    <property type="match status" value="1"/>
</dbReference>
<dbReference type="STRING" id="3702.F4JF59"/>
<dbReference type="Pfam" id="PF00076">
    <property type="entry name" value="RRM_1"/>
    <property type="match status" value="1"/>
</dbReference>
<name>F4JF59_ARATH</name>
<dbReference type="GO" id="GO:0030619">
    <property type="term" value="F:U1 snRNA binding"/>
    <property type="evidence" value="ECO:0000318"/>
    <property type="project" value="GO_Central"/>
</dbReference>
<sequence length="189" mass="22359">MRYEDYLRQENRLIEEDETVEGLDETPDSDYLEEVAVRKKTLFIANLPLKSEMPHIINFFRDVGEVVSVRLIVDHRGKHVGCGFVEFASAYKAKKAPLEKKNLRRLRNRYVVLDVAEIAPYPLRPKYNLAEKLWYEDYLREESLLIEADDLENKQKKKKIKEKQINVTETNLHNKENQFTWVVDGMEQS</sequence>
<evidence type="ECO:0000313" key="6">
    <source>
        <dbReference type="Araport" id="AT3G48840"/>
    </source>
</evidence>
<dbReference type="InParanoid" id="F4JF59"/>
<dbReference type="GO" id="GO:0071004">
    <property type="term" value="C:U2-type prespliceosome"/>
    <property type="evidence" value="ECO:0000318"/>
    <property type="project" value="GO_Central"/>
</dbReference>
<comment type="subcellular location">
    <subcellularLocation>
        <location evidence="1">Nucleus</location>
    </subcellularLocation>
</comment>
<dbReference type="Proteomes" id="UP000006548">
    <property type="component" value="Chromosome 3"/>
</dbReference>
<accession>F4JF59</accession>
<dbReference type="ExpressionAtlas" id="F4JF59">
    <property type="expression patterns" value="baseline and differential"/>
</dbReference>
<protein>
    <submittedName>
        <fullName evidence="7">RNA-binding (RRM/RBD/RNP motifs) family protein</fullName>
    </submittedName>
</protein>